<dbReference type="RefSeq" id="WP_208255317.1">
    <property type="nucleotide sequence ID" value="NZ_JAGEOJ010000004.1"/>
</dbReference>
<protein>
    <submittedName>
        <fullName evidence="3">MCE family protein</fullName>
    </submittedName>
</protein>
<dbReference type="PANTHER" id="PTHR33371:SF4">
    <property type="entry name" value="INTERMEMBRANE PHOSPHOLIPID TRANSPORT SYSTEM BINDING PROTEIN MLAD"/>
    <property type="match status" value="1"/>
</dbReference>
<dbReference type="InterPro" id="IPR003399">
    <property type="entry name" value="Mce/MlaD"/>
</dbReference>
<feature type="domain" description="Mammalian cell entry C-terminal" evidence="2">
    <location>
        <begin position="120"/>
        <end position="266"/>
    </location>
</feature>
<organism evidence="3 4">
    <name type="scientific">Actinomadura barringtoniae</name>
    <dbReference type="NCBI Taxonomy" id="1427535"/>
    <lineage>
        <taxon>Bacteria</taxon>
        <taxon>Bacillati</taxon>
        <taxon>Actinomycetota</taxon>
        <taxon>Actinomycetes</taxon>
        <taxon>Streptosporangiales</taxon>
        <taxon>Thermomonosporaceae</taxon>
        <taxon>Actinomadura</taxon>
    </lineage>
</organism>
<dbReference type="InterPro" id="IPR005693">
    <property type="entry name" value="Mce"/>
</dbReference>
<evidence type="ECO:0000313" key="3">
    <source>
        <dbReference type="EMBL" id="MBO2447683.1"/>
    </source>
</evidence>
<evidence type="ECO:0000313" key="4">
    <source>
        <dbReference type="Proteomes" id="UP000669179"/>
    </source>
</evidence>
<name>A0A939T372_9ACTN</name>
<accession>A0A939T372</accession>
<evidence type="ECO:0000259" key="2">
    <source>
        <dbReference type="Pfam" id="PF11887"/>
    </source>
</evidence>
<gene>
    <name evidence="3" type="ORF">J4573_11335</name>
</gene>
<dbReference type="AlphaFoldDB" id="A0A939T372"/>
<dbReference type="PANTHER" id="PTHR33371">
    <property type="entry name" value="INTERMEMBRANE PHOSPHOLIPID TRANSPORT SYSTEM BINDING PROTEIN MLAD-RELATED"/>
    <property type="match status" value="1"/>
</dbReference>
<dbReference type="Proteomes" id="UP000669179">
    <property type="component" value="Unassembled WGS sequence"/>
</dbReference>
<reference evidence="3" key="1">
    <citation type="submission" date="2021-03" db="EMBL/GenBank/DDBJ databases">
        <authorList>
            <person name="Kanchanasin P."/>
            <person name="Saeng-In P."/>
            <person name="Phongsopitanun W."/>
            <person name="Yuki M."/>
            <person name="Kudo T."/>
            <person name="Ohkuma M."/>
            <person name="Tanasupawat S."/>
        </authorList>
    </citation>
    <scope>NUCLEOTIDE SEQUENCE</scope>
    <source>
        <strain evidence="3">GKU 128</strain>
    </source>
</reference>
<dbReference type="InterPro" id="IPR024516">
    <property type="entry name" value="Mce_C"/>
</dbReference>
<dbReference type="EMBL" id="JAGEOJ010000004">
    <property type="protein sequence ID" value="MBO2447683.1"/>
    <property type="molecule type" value="Genomic_DNA"/>
</dbReference>
<dbReference type="NCBIfam" id="TIGR00996">
    <property type="entry name" value="Mtu_fam_mce"/>
    <property type="match status" value="1"/>
</dbReference>
<feature type="domain" description="Mce/MlaD" evidence="1">
    <location>
        <begin position="39"/>
        <end position="113"/>
    </location>
</feature>
<sequence length="349" mass="37297">MMSPRRSRLRLLAAGVTGLLVLALGGCSVVPGPLSASPRYRITAYFARAVSFYPGSRVQVMGVNVGKVDSVTPLNGEVRVVASIDEKVRIPANATAAIVPLSLIGERTLTFSPAWRPGMAKLAPDSVLHQDRTRIPVEVNDALKSFGKILDGLDPAKADTVLGNAASSVNGNGVAFNQAFEQAGLLVNNLAGQDRQLLKVAQDLNRLAGVVRGREKTLGSLVDSFGQASQVLASERKNIQTLVTSIADLVRRGDVLIKIHQETLPDDLARMAQVSLIVKGRAESVGGLLKSLPGLGYQFVNAYDPKTHAINLRVTLDNFARAYLTALLREPRASDKVPCPLPPPYSNCH</sequence>
<comment type="caution">
    <text evidence="3">The sequence shown here is derived from an EMBL/GenBank/DDBJ whole genome shotgun (WGS) entry which is preliminary data.</text>
</comment>
<dbReference type="PROSITE" id="PS51257">
    <property type="entry name" value="PROKAR_LIPOPROTEIN"/>
    <property type="match status" value="1"/>
</dbReference>
<dbReference type="InterPro" id="IPR052336">
    <property type="entry name" value="MlaD_Phospholipid_Transporter"/>
</dbReference>
<dbReference type="GO" id="GO:0005576">
    <property type="term" value="C:extracellular region"/>
    <property type="evidence" value="ECO:0007669"/>
    <property type="project" value="TreeGrafter"/>
</dbReference>
<proteinExistence type="predicted"/>
<dbReference type="Pfam" id="PF11887">
    <property type="entry name" value="Mce4_CUP1"/>
    <property type="match status" value="1"/>
</dbReference>
<evidence type="ECO:0000259" key="1">
    <source>
        <dbReference type="Pfam" id="PF02470"/>
    </source>
</evidence>
<dbReference type="Pfam" id="PF02470">
    <property type="entry name" value="MlaD"/>
    <property type="match status" value="1"/>
</dbReference>
<keyword evidence="4" id="KW-1185">Reference proteome</keyword>